<reference evidence="4" key="1">
    <citation type="submission" date="2025-08" db="UniProtKB">
        <authorList>
            <consortium name="RefSeq"/>
        </authorList>
    </citation>
    <scope>IDENTIFICATION</scope>
</reference>
<dbReference type="RefSeq" id="XP_003743926.1">
    <property type="nucleotide sequence ID" value="XM_003743878.1"/>
</dbReference>
<organism evidence="3 4">
    <name type="scientific">Galendromus occidentalis</name>
    <name type="common">western predatory mite</name>
    <dbReference type="NCBI Taxonomy" id="34638"/>
    <lineage>
        <taxon>Eukaryota</taxon>
        <taxon>Metazoa</taxon>
        <taxon>Ecdysozoa</taxon>
        <taxon>Arthropoda</taxon>
        <taxon>Chelicerata</taxon>
        <taxon>Arachnida</taxon>
        <taxon>Acari</taxon>
        <taxon>Parasitiformes</taxon>
        <taxon>Mesostigmata</taxon>
        <taxon>Gamasina</taxon>
        <taxon>Phytoseioidea</taxon>
        <taxon>Phytoseiidae</taxon>
        <taxon>Typhlodrominae</taxon>
        <taxon>Galendromus</taxon>
    </lineage>
</organism>
<proteinExistence type="predicted"/>
<accession>A0AAJ6QRY3</accession>
<protein>
    <submittedName>
        <fullName evidence="4">Uncharacterized protein LOC100908791</fullName>
    </submittedName>
</protein>
<keyword evidence="3" id="KW-1185">Reference proteome</keyword>
<feature type="region of interest" description="Disordered" evidence="1">
    <location>
        <begin position="122"/>
        <end position="143"/>
    </location>
</feature>
<keyword evidence="2" id="KW-0472">Membrane</keyword>
<evidence type="ECO:0000313" key="4">
    <source>
        <dbReference type="RefSeq" id="XP_003743926.1"/>
    </source>
</evidence>
<keyword evidence="2" id="KW-1133">Transmembrane helix</keyword>
<gene>
    <name evidence="4" type="primary">LOC100908791</name>
</gene>
<keyword evidence="2" id="KW-0812">Transmembrane</keyword>
<evidence type="ECO:0000313" key="3">
    <source>
        <dbReference type="Proteomes" id="UP000694867"/>
    </source>
</evidence>
<dbReference type="GeneID" id="100908791"/>
<name>A0AAJ6QRY3_9ACAR</name>
<dbReference type="AlphaFoldDB" id="A0AAJ6QRY3"/>
<evidence type="ECO:0000256" key="2">
    <source>
        <dbReference type="SAM" id="Phobius"/>
    </source>
</evidence>
<evidence type="ECO:0000256" key="1">
    <source>
        <dbReference type="SAM" id="MobiDB-lite"/>
    </source>
</evidence>
<feature type="transmembrane region" description="Helical" evidence="2">
    <location>
        <begin position="38"/>
        <end position="57"/>
    </location>
</feature>
<sequence>MHPSDASCGFRAVPVYAPTTMHIEEPENQRNNKWKRKLVVFLICVLLVASPFLVLLVRHFRTCQTEAPKGALADSKRLNGTAEPDVKICFVQSPNGTLVPGDCPVHLVGAISDLNSKINFQKPEAGTTGSAEEQPPGMPAPLP</sequence>
<dbReference type="KEGG" id="goe:100908791"/>
<dbReference type="Proteomes" id="UP000694867">
    <property type="component" value="Unplaced"/>
</dbReference>